<dbReference type="Proteomes" id="UP001055172">
    <property type="component" value="Unassembled WGS sequence"/>
</dbReference>
<dbReference type="AlphaFoldDB" id="A0AA37GEU2"/>
<organism evidence="2 3">
    <name type="scientific">Colletotrichum liriopes</name>
    <dbReference type="NCBI Taxonomy" id="708192"/>
    <lineage>
        <taxon>Eukaryota</taxon>
        <taxon>Fungi</taxon>
        <taxon>Dikarya</taxon>
        <taxon>Ascomycota</taxon>
        <taxon>Pezizomycotina</taxon>
        <taxon>Sordariomycetes</taxon>
        <taxon>Hypocreomycetidae</taxon>
        <taxon>Glomerellales</taxon>
        <taxon>Glomerellaceae</taxon>
        <taxon>Colletotrichum</taxon>
        <taxon>Colletotrichum spaethianum species complex</taxon>
    </lineage>
</organism>
<dbReference type="EMBL" id="BPPX01000004">
    <property type="protein sequence ID" value="GJC79399.1"/>
    <property type="molecule type" value="Genomic_DNA"/>
</dbReference>
<feature type="region of interest" description="Disordered" evidence="1">
    <location>
        <begin position="1"/>
        <end position="46"/>
    </location>
</feature>
<proteinExistence type="predicted"/>
<evidence type="ECO:0000313" key="3">
    <source>
        <dbReference type="Proteomes" id="UP001055172"/>
    </source>
</evidence>
<sequence length="235" mass="25307">MDDVPTSVDDEIIHSLAGSPSDALFGLDNSDFGDSTEPNDTDVPMDENMFNENPTETTPDETMANNTTTEDTIANEVMSAFGGVDSSINTVADNTAQGPAPTTTEGAETSTKIYIGNDEHIPSVEDKGAHAFPTTAIVSSVEPADGFETEDAELQRPEWRTCKFEIVLPYLSPEERAQYISITSDVVNEVIDKVTGSGGEVCYKTEFTDGRQDIVSLFSHFSSIESLSVALAFQL</sequence>
<protein>
    <submittedName>
        <fullName evidence="2">Uncharacterized protein</fullName>
    </submittedName>
</protein>
<name>A0AA37GEU2_9PEZI</name>
<reference evidence="2 3" key="1">
    <citation type="submission" date="2021-07" db="EMBL/GenBank/DDBJ databases">
        <title>Genome data of Colletotrichum spaethianum.</title>
        <authorList>
            <person name="Utami Y.D."/>
            <person name="Hiruma K."/>
        </authorList>
    </citation>
    <scope>NUCLEOTIDE SEQUENCE [LARGE SCALE GENOMIC DNA]</scope>
    <source>
        <strain evidence="2 3">MAFF 242679</strain>
    </source>
</reference>
<keyword evidence="3" id="KW-1185">Reference proteome</keyword>
<evidence type="ECO:0000313" key="2">
    <source>
        <dbReference type="EMBL" id="GJC79399.1"/>
    </source>
</evidence>
<gene>
    <name evidence="2" type="ORF">ColLi_02237</name>
</gene>
<evidence type="ECO:0000256" key="1">
    <source>
        <dbReference type="SAM" id="MobiDB-lite"/>
    </source>
</evidence>
<comment type="caution">
    <text evidence="2">The sequence shown here is derived from an EMBL/GenBank/DDBJ whole genome shotgun (WGS) entry which is preliminary data.</text>
</comment>
<accession>A0AA37GEU2</accession>